<dbReference type="Proteomes" id="UP001239111">
    <property type="component" value="Chromosome 3"/>
</dbReference>
<gene>
    <name evidence="1" type="ORF">QAD02_005349</name>
</gene>
<organism evidence="1 2">
    <name type="scientific">Eretmocerus hayati</name>
    <dbReference type="NCBI Taxonomy" id="131215"/>
    <lineage>
        <taxon>Eukaryota</taxon>
        <taxon>Metazoa</taxon>
        <taxon>Ecdysozoa</taxon>
        <taxon>Arthropoda</taxon>
        <taxon>Hexapoda</taxon>
        <taxon>Insecta</taxon>
        <taxon>Pterygota</taxon>
        <taxon>Neoptera</taxon>
        <taxon>Endopterygota</taxon>
        <taxon>Hymenoptera</taxon>
        <taxon>Apocrita</taxon>
        <taxon>Proctotrupomorpha</taxon>
        <taxon>Chalcidoidea</taxon>
        <taxon>Aphelinidae</taxon>
        <taxon>Aphelininae</taxon>
        <taxon>Eretmocerus</taxon>
    </lineage>
</organism>
<accession>A0ACC2NSN4</accession>
<sequence>LDQVDRLLRNSETLLQKLGASPELIYLMYVILKDCWADDNEAMRRITKAIIQMKALKEHQDSESNIHHHPRCSRSIGTLGSPTYIGQVPHVNIAATTSKTLGCSVNSFELPSTTVRDLASPQEQLSCSDLENIEAQVKKVAKLLTLFGYPWDINSVSYMYVIIQAAKGNTDVAERVITDAVIEIRRSEHFKALMLSSPHCSGYMGSLRTLGNPMLLGAIPYFGVSLSPTMANLNLLPSTMISQPLKVPLNSESPPDQPASYHGKHISTNRQIFSTPDSFKKRAD</sequence>
<evidence type="ECO:0000313" key="1">
    <source>
        <dbReference type="EMBL" id="KAJ8674087.1"/>
    </source>
</evidence>
<reference evidence="1" key="1">
    <citation type="submission" date="2023-04" db="EMBL/GenBank/DDBJ databases">
        <title>A chromosome-level genome assembly of the parasitoid wasp Eretmocerus hayati.</title>
        <authorList>
            <person name="Zhong Y."/>
            <person name="Liu S."/>
            <person name="Liu Y."/>
        </authorList>
    </citation>
    <scope>NUCLEOTIDE SEQUENCE</scope>
    <source>
        <strain evidence="1">ZJU_SS_LIU_2023</strain>
    </source>
</reference>
<feature type="non-terminal residue" evidence="1">
    <location>
        <position position="1"/>
    </location>
</feature>
<protein>
    <submittedName>
        <fullName evidence="1">Uncharacterized protein</fullName>
    </submittedName>
</protein>
<dbReference type="EMBL" id="CM056743">
    <property type="protein sequence ID" value="KAJ8674087.1"/>
    <property type="molecule type" value="Genomic_DNA"/>
</dbReference>
<proteinExistence type="predicted"/>
<evidence type="ECO:0000313" key="2">
    <source>
        <dbReference type="Proteomes" id="UP001239111"/>
    </source>
</evidence>
<keyword evidence="2" id="KW-1185">Reference proteome</keyword>
<comment type="caution">
    <text evidence="1">The sequence shown here is derived from an EMBL/GenBank/DDBJ whole genome shotgun (WGS) entry which is preliminary data.</text>
</comment>
<name>A0ACC2NSN4_9HYME</name>